<dbReference type="Proteomes" id="UP000625780">
    <property type="component" value="Unassembled WGS sequence"/>
</dbReference>
<organism evidence="2 3">
    <name type="scientific">Muriicola marianensis</name>
    <dbReference type="NCBI Taxonomy" id="1324801"/>
    <lineage>
        <taxon>Bacteria</taxon>
        <taxon>Pseudomonadati</taxon>
        <taxon>Bacteroidota</taxon>
        <taxon>Flavobacteriia</taxon>
        <taxon>Flavobacteriales</taxon>
        <taxon>Flavobacteriaceae</taxon>
        <taxon>Muriicola</taxon>
    </lineage>
</organism>
<protein>
    <recommendedName>
        <fullName evidence="1">IPT/TIG domain-containing protein</fullName>
    </recommendedName>
</protein>
<dbReference type="InterPro" id="IPR002909">
    <property type="entry name" value="IPT_dom"/>
</dbReference>
<comment type="caution">
    <text evidence="2">The sequence shown here is derived from an EMBL/GenBank/DDBJ whole genome shotgun (WGS) entry which is preliminary data.</text>
</comment>
<dbReference type="SUPFAM" id="SSF81296">
    <property type="entry name" value="E set domains"/>
    <property type="match status" value="1"/>
</dbReference>
<dbReference type="CDD" id="cd00603">
    <property type="entry name" value="IPT_PCSR"/>
    <property type="match status" value="1"/>
</dbReference>
<dbReference type="CDD" id="cd12105">
    <property type="entry name" value="HmuY"/>
    <property type="match status" value="1"/>
</dbReference>
<dbReference type="Pfam" id="PF14064">
    <property type="entry name" value="HmuY"/>
    <property type="match status" value="1"/>
</dbReference>
<sequence length="284" mass="29933">MFVLIAGVSCSEDGTEELNAFNITAVSPTSGSVGTEITISGNNFPSEASDIELTFGGVAANITSLSTTQLTTVVPAGATSGEVRISIQGTSKTALPGFTVLDELESARVENLFAPQEGGQGQGEIGGPFTKFSFRTGEVTDSETEWDIAFRGTTIAVNGGSVTGTNDEPVRNGNAGAAIVNGIYDEILTAEGLEFAQDAQGAFAIPTGSDNGWYNYNFMTNVVSPIPGVVLVFRTHDGRYAKVEILSYYENAPSNPDGFNDASRYYTFSYVYNPNEGDTNLGTR</sequence>
<accession>A0ABQ1R4N9</accession>
<evidence type="ECO:0000259" key="1">
    <source>
        <dbReference type="Pfam" id="PF01833"/>
    </source>
</evidence>
<dbReference type="InterPro" id="IPR025921">
    <property type="entry name" value="HmuY"/>
</dbReference>
<dbReference type="Gene3D" id="2.60.40.10">
    <property type="entry name" value="Immunoglobulins"/>
    <property type="match status" value="1"/>
</dbReference>
<evidence type="ECO:0000313" key="3">
    <source>
        <dbReference type="Proteomes" id="UP000625780"/>
    </source>
</evidence>
<gene>
    <name evidence="2" type="ORF">GCM10011361_25630</name>
</gene>
<dbReference type="InterPro" id="IPR014756">
    <property type="entry name" value="Ig_E-set"/>
</dbReference>
<keyword evidence="3" id="KW-1185">Reference proteome</keyword>
<evidence type="ECO:0000313" key="2">
    <source>
        <dbReference type="EMBL" id="GGD58061.1"/>
    </source>
</evidence>
<dbReference type="EMBL" id="BMFH01000002">
    <property type="protein sequence ID" value="GGD58061.1"/>
    <property type="molecule type" value="Genomic_DNA"/>
</dbReference>
<dbReference type="Pfam" id="PF01833">
    <property type="entry name" value="TIG"/>
    <property type="match status" value="1"/>
</dbReference>
<dbReference type="InterPro" id="IPR013783">
    <property type="entry name" value="Ig-like_fold"/>
</dbReference>
<proteinExistence type="predicted"/>
<feature type="domain" description="IPT/TIG" evidence="1">
    <location>
        <begin position="23"/>
        <end position="91"/>
    </location>
</feature>
<reference evidence="3" key="1">
    <citation type="journal article" date="2019" name="Int. J. Syst. Evol. Microbiol.">
        <title>The Global Catalogue of Microorganisms (GCM) 10K type strain sequencing project: providing services to taxonomists for standard genome sequencing and annotation.</title>
        <authorList>
            <consortium name="The Broad Institute Genomics Platform"/>
            <consortium name="The Broad Institute Genome Sequencing Center for Infectious Disease"/>
            <person name="Wu L."/>
            <person name="Ma J."/>
        </authorList>
    </citation>
    <scope>NUCLEOTIDE SEQUENCE [LARGE SCALE GENOMIC DNA]</scope>
    <source>
        <strain evidence="3">CGMCC 1.12606</strain>
    </source>
</reference>
<name>A0ABQ1R4N9_9FLAO</name>